<organism evidence="3 4">
    <name type="scientific">Candidatus Anoxymicrobium japonicum</name>
    <dbReference type="NCBI Taxonomy" id="2013648"/>
    <lineage>
        <taxon>Bacteria</taxon>
        <taxon>Bacillati</taxon>
        <taxon>Actinomycetota</taxon>
        <taxon>Candidatus Geothermincolia</taxon>
        <taxon>Candidatus Geothermincolales</taxon>
        <taxon>Candidatus Anoxymicrobiaceae</taxon>
        <taxon>Candidatus Anoxymicrobium</taxon>
    </lineage>
</organism>
<dbReference type="CDD" id="cd17542">
    <property type="entry name" value="REC_CheY"/>
    <property type="match status" value="1"/>
</dbReference>
<name>A0A2N3G4N5_9ACTN</name>
<dbReference type="SUPFAM" id="SSF52172">
    <property type="entry name" value="CheY-like"/>
    <property type="match status" value="1"/>
</dbReference>
<protein>
    <submittedName>
        <fullName evidence="3">Two-component system response regulator</fullName>
    </submittedName>
</protein>
<evidence type="ECO:0000259" key="2">
    <source>
        <dbReference type="PROSITE" id="PS50110"/>
    </source>
</evidence>
<dbReference type="SMART" id="SM00448">
    <property type="entry name" value="REC"/>
    <property type="match status" value="1"/>
</dbReference>
<dbReference type="AlphaFoldDB" id="A0A2N3G4N5"/>
<feature type="domain" description="Response regulatory" evidence="2">
    <location>
        <begin position="4"/>
        <end position="119"/>
    </location>
</feature>
<reference evidence="3 4" key="1">
    <citation type="journal article" date="2017" name="ISME J.">
        <title>Potential for microbial H2 and metal transformations associated with novel bacteria and archaea in deep terrestrial subsurface sediments.</title>
        <authorList>
            <person name="Hernsdorf A.W."/>
            <person name="Amano Y."/>
            <person name="Miyakawa K."/>
            <person name="Ise K."/>
            <person name="Suzuki Y."/>
            <person name="Anantharaman K."/>
            <person name="Probst A."/>
            <person name="Burstein D."/>
            <person name="Thomas B.C."/>
            <person name="Banfield J.F."/>
        </authorList>
    </citation>
    <scope>NUCLEOTIDE SEQUENCE [LARGE SCALE GENOMIC DNA]</scope>
    <source>
        <strain evidence="3">HGW-Actinobacteria-3</strain>
    </source>
</reference>
<dbReference type="EMBL" id="PHEX01000066">
    <property type="protein sequence ID" value="PKQ27673.1"/>
    <property type="molecule type" value="Genomic_DNA"/>
</dbReference>
<evidence type="ECO:0000313" key="4">
    <source>
        <dbReference type="Proteomes" id="UP000233654"/>
    </source>
</evidence>
<dbReference type="Gene3D" id="3.40.50.2300">
    <property type="match status" value="1"/>
</dbReference>
<dbReference type="Proteomes" id="UP000233654">
    <property type="component" value="Unassembled WGS sequence"/>
</dbReference>
<comment type="caution">
    <text evidence="3">The sequence shown here is derived from an EMBL/GenBank/DDBJ whole genome shotgun (WGS) entry which is preliminary data.</text>
</comment>
<dbReference type="PANTHER" id="PTHR43228">
    <property type="entry name" value="TWO-COMPONENT RESPONSE REGULATOR"/>
    <property type="match status" value="1"/>
</dbReference>
<dbReference type="InterPro" id="IPR011006">
    <property type="entry name" value="CheY-like_superfamily"/>
</dbReference>
<evidence type="ECO:0000256" key="1">
    <source>
        <dbReference type="PROSITE-ProRule" id="PRU00169"/>
    </source>
</evidence>
<accession>A0A2N3G4N5</accession>
<dbReference type="InterPro" id="IPR052048">
    <property type="entry name" value="ST_Response_Regulator"/>
</dbReference>
<gene>
    <name evidence="3" type="ORF">CVT63_06775</name>
</gene>
<dbReference type="Pfam" id="PF00072">
    <property type="entry name" value="Response_reg"/>
    <property type="match status" value="1"/>
</dbReference>
<feature type="modified residue" description="4-aspartylphosphate" evidence="1">
    <location>
        <position position="54"/>
    </location>
</feature>
<evidence type="ECO:0000313" key="3">
    <source>
        <dbReference type="EMBL" id="PKQ27673.1"/>
    </source>
</evidence>
<dbReference type="PROSITE" id="PS50110">
    <property type="entry name" value="RESPONSE_REGULATORY"/>
    <property type="match status" value="1"/>
</dbReference>
<keyword evidence="1" id="KW-0597">Phosphoprotein</keyword>
<dbReference type="InterPro" id="IPR001789">
    <property type="entry name" value="Sig_transdc_resp-reg_receiver"/>
</dbReference>
<proteinExistence type="predicted"/>
<sequence length="124" mass="13570">MAPSVLIVDDALFMRMMIKDILSKDGFEIAGEAENGVEAVKKYAELRPDLVTMDIVMPEMDGIEAVRNIIEIDPGATVLMCSAMGQQPLVIEALEAGAKDFIIKPFQPTKVIEAVRKALYNDEG</sequence>
<dbReference type="GO" id="GO:0000160">
    <property type="term" value="P:phosphorelay signal transduction system"/>
    <property type="evidence" value="ECO:0007669"/>
    <property type="project" value="InterPro"/>
</dbReference>
<dbReference type="PANTHER" id="PTHR43228:SF1">
    <property type="entry name" value="TWO-COMPONENT RESPONSE REGULATOR ARR22"/>
    <property type="match status" value="1"/>
</dbReference>